<dbReference type="GO" id="GO:0009423">
    <property type="term" value="P:chorismate biosynthetic process"/>
    <property type="evidence" value="ECO:0007669"/>
    <property type="project" value="UniProtKB-UniRule"/>
</dbReference>
<evidence type="ECO:0000313" key="12">
    <source>
        <dbReference type="EMBL" id="AFZ49468.1"/>
    </source>
</evidence>
<dbReference type="PANTHER" id="PTHR21087">
    <property type="entry name" value="SHIKIMATE KINASE"/>
    <property type="match status" value="1"/>
</dbReference>
<organism evidence="12 13">
    <name type="scientific">Dactylococcopsis salina (strain PCC 8305)</name>
    <name type="common">Myxobactron salinum</name>
    <dbReference type="NCBI Taxonomy" id="13035"/>
    <lineage>
        <taxon>Bacteria</taxon>
        <taxon>Bacillati</taxon>
        <taxon>Cyanobacteriota</taxon>
        <taxon>Cyanophyceae</taxon>
        <taxon>Nodosilineales</taxon>
        <taxon>Cymatolegaceae</taxon>
        <taxon>Dactylococcopsis</taxon>
    </lineage>
</organism>
<feature type="binding site" evidence="11">
    <location>
        <position position="90"/>
    </location>
    <ligand>
        <name>substrate</name>
    </ligand>
</feature>
<dbReference type="EMBL" id="CP003944">
    <property type="protein sequence ID" value="AFZ49468.1"/>
    <property type="molecule type" value="Genomic_DNA"/>
</dbReference>
<dbReference type="KEGG" id="dsl:Dacsa_0709"/>
<dbReference type="InterPro" id="IPR023000">
    <property type="entry name" value="Shikimate_kinase_CS"/>
</dbReference>
<dbReference type="UniPathway" id="UPA00053">
    <property type="reaction ID" value="UER00088"/>
</dbReference>
<dbReference type="PATRIC" id="fig|13035.3.peg.790"/>
<keyword evidence="11" id="KW-0479">Metal-binding</keyword>
<dbReference type="HOGENOM" id="CLU_057607_2_3_3"/>
<evidence type="ECO:0000256" key="9">
    <source>
        <dbReference type="ARBA" id="ARBA00023141"/>
    </source>
</evidence>
<dbReference type="InterPro" id="IPR031322">
    <property type="entry name" value="Shikimate/glucono_kinase"/>
</dbReference>
<dbReference type="InterPro" id="IPR027417">
    <property type="entry name" value="P-loop_NTPase"/>
</dbReference>
<dbReference type="EC" id="2.7.1.71" evidence="3 11"/>
<evidence type="ECO:0000313" key="13">
    <source>
        <dbReference type="Proteomes" id="UP000010482"/>
    </source>
</evidence>
<feature type="binding site" evidence="11">
    <location>
        <position position="146"/>
    </location>
    <ligand>
        <name>substrate</name>
    </ligand>
</feature>
<evidence type="ECO:0000256" key="2">
    <source>
        <dbReference type="ARBA" id="ARBA00006997"/>
    </source>
</evidence>
<dbReference type="GO" id="GO:0005524">
    <property type="term" value="F:ATP binding"/>
    <property type="evidence" value="ECO:0007669"/>
    <property type="project" value="UniProtKB-UniRule"/>
</dbReference>
<comment type="subcellular location">
    <subcellularLocation>
        <location evidence="11">Cytoplasm</location>
    </subcellularLocation>
</comment>
<comment type="cofactor">
    <cofactor evidence="11">
        <name>Mg(2+)</name>
        <dbReference type="ChEBI" id="CHEBI:18420"/>
    </cofactor>
    <text evidence="11">Binds 1 Mg(2+) ion per subunit.</text>
</comment>
<dbReference type="CDD" id="cd00464">
    <property type="entry name" value="SK"/>
    <property type="match status" value="1"/>
</dbReference>
<dbReference type="GO" id="GO:0009073">
    <property type="term" value="P:aromatic amino acid family biosynthetic process"/>
    <property type="evidence" value="ECO:0007669"/>
    <property type="project" value="UniProtKB-KW"/>
</dbReference>
<feature type="binding site" evidence="11">
    <location>
        <position position="127"/>
    </location>
    <ligand>
        <name>ATP</name>
        <dbReference type="ChEBI" id="CHEBI:30616"/>
    </ligand>
</feature>
<dbReference type="GO" id="GO:0000287">
    <property type="term" value="F:magnesium ion binding"/>
    <property type="evidence" value="ECO:0007669"/>
    <property type="project" value="UniProtKB-UniRule"/>
</dbReference>
<evidence type="ECO:0000256" key="7">
    <source>
        <dbReference type="ARBA" id="ARBA00022777"/>
    </source>
</evidence>
<feature type="binding site" evidence="11">
    <location>
        <position position="44"/>
    </location>
    <ligand>
        <name>substrate</name>
    </ligand>
</feature>
<evidence type="ECO:0000256" key="8">
    <source>
        <dbReference type="ARBA" id="ARBA00022840"/>
    </source>
</evidence>
<evidence type="ECO:0000256" key="1">
    <source>
        <dbReference type="ARBA" id="ARBA00004842"/>
    </source>
</evidence>
<dbReference type="PROSITE" id="PS01128">
    <property type="entry name" value="SHIKIMATE_KINASE"/>
    <property type="match status" value="1"/>
</dbReference>
<feature type="binding site" evidence="11">
    <location>
        <position position="26"/>
    </location>
    <ligand>
        <name>Mg(2+)</name>
        <dbReference type="ChEBI" id="CHEBI:18420"/>
    </ligand>
</feature>
<dbReference type="RefSeq" id="WP_015228480.1">
    <property type="nucleotide sequence ID" value="NC_019780.1"/>
</dbReference>
<reference evidence="12" key="1">
    <citation type="submission" date="2012-04" db="EMBL/GenBank/DDBJ databases">
        <title>Finished genome of Dactylococcopsis salina PCC 8305.</title>
        <authorList>
            <consortium name="US DOE Joint Genome Institute"/>
            <person name="Gugger M."/>
            <person name="Coursin T."/>
            <person name="Rippka R."/>
            <person name="Tandeau De Marsac N."/>
            <person name="Huntemann M."/>
            <person name="Wei C.-L."/>
            <person name="Han J."/>
            <person name="Detter J.C."/>
            <person name="Han C."/>
            <person name="Tapia R."/>
            <person name="Daligault H."/>
            <person name="Chen A."/>
            <person name="Krypides N."/>
            <person name="Mavromatis K."/>
            <person name="Markowitz V."/>
            <person name="Szeto E."/>
            <person name="Ivanova N."/>
            <person name="Ovchinnikova G."/>
            <person name="Pagani I."/>
            <person name="Pati A."/>
            <person name="Goodwin L."/>
            <person name="Peters L."/>
            <person name="Pitluck S."/>
            <person name="Woyke T."/>
            <person name="Kerfeld C."/>
        </authorList>
    </citation>
    <scope>NUCLEOTIDE SEQUENCE [LARGE SCALE GENOMIC DNA]</scope>
    <source>
        <strain evidence="12">PCC 8305</strain>
    </source>
</reference>
<dbReference type="HAMAP" id="MF_00109">
    <property type="entry name" value="Shikimate_kinase"/>
    <property type="match status" value="1"/>
</dbReference>
<keyword evidence="9 11" id="KW-0057">Aromatic amino acid biosynthesis</keyword>
<dbReference type="PANTHER" id="PTHR21087:SF16">
    <property type="entry name" value="SHIKIMATE KINASE 1, CHLOROPLASTIC"/>
    <property type="match status" value="1"/>
</dbReference>
<keyword evidence="6 11" id="KW-0547">Nucleotide-binding</keyword>
<keyword evidence="4 11" id="KW-0028">Amino-acid biosynthesis</keyword>
<feature type="binding site" evidence="11">
    <location>
        <position position="163"/>
    </location>
    <ligand>
        <name>ATP</name>
        <dbReference type="ChEBI" id="CHEBI:30616"/>
    </ligand>
</feature>
<dbReference type="STRING" id="13035.Dacsa_0709"/>
<evidence type="ECO:0000256" key="11">
    <source>
        <dbReference type="HAMAP-Rule" id="MF_00109"/>
    </source>
</evidence>
<evidence type="ECO:0000256" key="5">
    <source>
        <dbReference type="ARBA" id="ARBA00022679"/>
    </source>
</evidence>
<keyword evidence="11" id="KW-0460">Magnesium</keyword>
<keyword evidence="7 11" id="KW-0418">Kinase</keyword>
<comment type="function">
    <text evidence="11">Catalyzes the specific phosphorylation of the 3-hydroxyl group of shikimic acid using ATP as a cosubstrate.</text>
</comment>
<proteinExistence type="inferred from homology"/>
<dbReference type="GO" id="GO:0004765">
    <property type="term" value="F:shikimate kinase activity"/>
    <property type="evidence" value="ECO:0007669"/>
    <property type="project" value="UniProtKB-UniRule"/>
</dbReference>
<comment type="pathway">
    <text evidence="1 11">Metabolic intermediate biosynthesis; chorismate biosynthesis; chorismate from D-erythrose 4-phosphate and phosphoenolpyruvate: step 5/7.</text>
</comment>
<dbReference type="GO" id="GO:0005829">
    <property type="term" value="C:cytosol"/>
    <property type="evidence" value="ECO:0007669"/>
    <property type="project" value="TreeGrafter"/>
</dbReference>
<name>K9YTL9_DACS8</name>
<comment type="subunit">
    <text evidence="11">Monomer.</text>
</comment>
<keyword evidence="8 11" id="KW-0067">ATP-binding</keyword>
<keyword evidence="5 11" id="KW-0808">Transferase</keyword>
<dbReference type="PRINTS" id="PR01100">
    <property type="entry name" value="SHIKIMTKNASE"/>
</dbReference>
<accession>K9YTL9</accession>
<dbReference type="SUPFAM" id="SSF52540">
    <property type="entry name" value="P-loop containing nucleoside triphosphate hydrolases"/>
    <property type="match status" value="1"/>
</dbReference>
<feature type="binding site" evidence="11">
    <location>
        <begin position="22"/>
        <end position="27"/>
    </location>
    <ligand>
        <name>ATP</name>
        <dbReference type="ChEBI" id="CHEBI:30616"/>
    </ligand>
</feature>
<dbReference type="OrthoDB" id="9800332at2"/>
<evidence type="ECO:0000256" key="10">
    <source>
        <dbReference type="ARBA" id="ARBA00048567"/>
    </source>
</evidence>
<gene>
    <name evidence="11" type="primary">aroK</name>
    <name evidence="12" type="ORF">Dacsa_0709</name>
</gene>
<keyword evidence="13" id="KW-1185">Reference proteome</keyword>
<protein>
    <recommendedName>
        <fullName evidence="3 11">Shikimate kinase</fullName>
        <shortName evidence="11">SK</shortName>
        <ecNumber evidence="3 11">2.7.1.71</ecNumber>
    </recommendedName>
</protein>
<comment type="catalytic activity">
    <reaction evidence="10 11">
        <text>shikimate + ATP = 3-phosphoshikimate + ADP + H(+)</text>
        <dbReference type="Rhea" id="RHEA:13121"/>
        <dbReference type="ChEBI" id="CHEBI:15378"/>
        <dbReference type="ChEBI" id="CHEBI:30616"/>
        <dbReference type="ChEBI" id="CHEBI:36208"/>
        <dbReference type="ChEBI" id="CHEBI:145989"/>
        <dbReference type="ChEBI" id="CHEBI:456216"/>
        <dbReference type="EC" id="2.7.1.71"/>
    </reaction>
</comment>
<dbReference type="eggNOG" id="COG0703">
    <property type="taxonomic scope" value="Bacteria"/>
</dbReference>
<dbReference type="Proteomes" id="UP000010482">
    <property type="component" value="Chromosome"/>
</dbReference>
<sequence length="186" mass="21245">MMMKTKTNLLQGLNIYLVGLMGVGKTAVGKEIAQQLNYRFFDTDDLIIRVEGKAITDIFAQKGETYFRELETKVLQELSVCTRSVIATGGGIIMKKENWSFLQQGLVVWLDAKTDLIMERLAEDNTRPLLKTENPKQTLDDLWWKRRSRYAQSDLQISIERSQSPSEIASEVLMQIPEVIKQASDQ</sequence>
<dbReference type="InterPro" id="IPR000623">
    <property type="entry name" value="Shikimate_kinase/TSH1"/>
</dbReference>
<keyword evidence="11" id="KW-0963">Cytoplasm</keyword>
<comment type="similarity">
    <text evidence="2 11">Belongs to the shikimate kinase family.</text>
</comment>
<feature type="binding site" evidence="11">
    <location>
        <position position="68"/>
    </location>
    <ligand>
        <name>substrate</name>
    </ligand>
</feature>
<dbReference type="Pfam" id="PF01202">
    <property type="entry name" value="SKI"/>
    <property type="match status" value="1"/>
</dbReference>
<dbReference type="AlphaFoldDB" id="K9YTL9"/>
<evidence type="ECO:0000256" key="3">
    <source>
        <dbReference type="ARBA" id="ARBA00012154"/>
    </source>
</evidence>
<dbReference type="Gene3D" id="3.40.50.300">
    <property type="entry name" value="P-loop containing nucleotide triphosphate hydrolases"/>
    <property type="match status" value="1"/>
</dbReference>
<evidence type="ECO:0000256" key="6">
    <source>
        <dbReference type="ARBA" id="ARBA00022741"/>
    </source>
</evidence>
<evidence type="ECO:0000256" key="4">
    <source>
        <dbReference type="ARBA" id="ARBA00022605"/>
    </source>
</evidence>
<dbReference type="GO" id="GO:0008652">
    <property type="term" value="P:amino acid biosynthetic process"/>
    <property type="evidence" value="ECO:0007669"/>
    <property type="project" value="UniProtKB-KW"/>
</dbReference>